<evidence type="ECO:0000256" key="2">
    <source>
        <dbReference type="SAM" id="MobiDB-lite"/>
    </source>
</evidence>
<gene>
    <name evidence="4" type="primary">LOC110990350</name>
</gene>
<name>A0A8B8A0X3_ACAPL</name>
<evidence type="ECO:0000256" key="1">
    <source>
        <dbReference type="PROSITE-ProRule" id="PRU00023"/>
    </source>
</evidence>
<dbReference type="PANTHER" id="PTHR24160">
    <property type="entry name" value="ANKYRIN REPEAT DOMAIN-CONTAINING PROTEIN 53"/>
    <property type="match status" value="1"/>
</dbReference>
<evidence type="ECO:0000313" key="4">
    <source>
        <dbReference type="RefSeq" id="XP_022111002.1"/>
    </source>
</evidence>
<dbReference type="PROSITE" id="PS50297">
    <property type="entry name" value="ANK_REP_REGION"/>
    <property type="match status" value="1"/>
</dbReference>
<feature type="repeat" description="ANK" evidence="1">
    <location>
        <begin position="149"/>
        <end position="181"/>
    </location>
</feature>
<proteinExistence type="predicted"/>
<evidence type="ECO:0000313" key="3">
    <source>
        <dbReference type="Proteomes" id="UP000694845"/>
    </source>
</evidence>
<dbReference type="GeneID" id="110990350"/>
<keyword evidence="1" id="KW-0040">ANK repeat</keyword>
<dbReference type="GO" id="GO:0031116">
    <property type="term" value="P:positive regulation of microtubule polymerization"/>
    <property type="evidence" value="ECO:0007669"/>
    <property type="project" value="TreeGrafter"/>
</dbReference>
<dbReference type="PANTHER" id="PTHR24160:SF1">
    <property type="entry name" value="ANKYRIN REPEAT DOMAIN-CONTAINING PROTEIN 53"/>
    <property type="match status" value="1"/>
</dbReference>
<dbReference type="KEGG" id="aplc:110990350"/>
<feature type="region of interest" description="Disordered" evidence="2">
    <location>
        <begin position="24"/>
        <end position="46"/>
    </location>
</feature>
<dbReference type="SUPFAM" id="SSF48403">
    <property type="entry name" value="Ankyrin repeat"/>
    <property type="match status" value="1"/>
</dbReference>
<dbReference type="Proteomes" id="UP000694845">
    <property type="component" value="Unplaced"/>
</dbReference>
<dbReference type="InterPro" id="IPR002110">
    <property type="entry name" value="Ankyrin_rpt"/>
</dbReference>
<dbReference type="RefSeq" id="XP_022111002.1">
    <property type="nucleotide sequence ID" value="XM_022255310.1"/>
</dbReference>
<protein>
    <submittedName>
        <fullName evidence="4">Ankyrin repeat domain-containing protein 24-like</fullName>
    </submittedName>
</protein>
<reference evidence="4" key="1">
    <citation type="submission" date="2025-08" db="UniProtKB">
        <authorList>
            <consortium name="RefSeq"/>
        </authorList>
    </citation>
    <scope>IDENTIFICATION</scope>
</reference>
<organism evidence="3 4">
    <name type="scientific">Acanthaster planci</name>
    <name type="common">Crown-of-thorns starfish</name>
    <dbReference type="NCBI Taxonomy" id="133434"/>
    <lineage>
        <taxon>Eukaryota</taxon>
        <taxon>Metazoa</taxon>
        <taxon>Echinodermata</taxon>
        <taxon>Eleutherozoa</taxon>
        <taxon>Asterozoa</taxon>
        <taxon>Asteroidea</taxon>
        <taxon>Valvatacea</taxon>
        <taxon>Valvatida</taxon>
        <taxon>Acanthasteridae</taxon>
        <taxon>Acanthaster</taxon>
    </lineage>
</organism>
<dbReference type="OrthoDB" id="10254927at2759"/>
<dbReference type="InterPro" id="IPR036770">
    <property type="entry name" value="Ankyrin_rpt-contain_sf"/>
</dbReference>
<dbReference type="GO" id="GO:0000922">
    <property type="term" value="C:spindle pole"/>
    <property type="evidence" value="ECO:0007669"/>
    <property type="project" value="TreeGrafter"/>
</dbReference>
<dbReference type="Gene3D" id="1.25.40.20">
    <property type="entry name" value="Ankyrin repeat-containing domain"/>
    <property type="match status" value="1"/>
</dbReference>
<dbReference type="AlphaFoldDB" id="A0A8B8A0X3"/>
<dbReference type="InterPro" id="IPR042335">
    <property type="entry name" value="ANKRD53"/>
</dbReference>
<dbReference type="Pfam" id="PF12796">
    <property type="entry name" value="Ank_2"/>
    <property type="match status" value="1"/>
</dbReference>
<dbReference type="GO" id="GO:1902412">
    <property type="term" value="P:regulation of mitotic cytokinesis"/>
    <property type="evidence" value="ECO:0007669"/>
    <property type="project" value="InterPro"/>
</dbReference>
<feature type="repeat" description="ANK" evidence="1">
    <location>
        <begin position="78"/>
        <end position="101"/>
    </location>
</feature>
<feature type="repeat" description="ANK" evidence="1">
    <location>
        <begin position="112"/>
        <end position="148"/>
    </location>
</feature>
<accession>A0A8B8A0X3</accession>
<dbReference type="OMA" id="TGWRAIH"/>
<dbReference type="GO" id="GO:0007080">
    <property type="term" value="P:mitotic metaphase chromosome alignment"/>
    <property type="evidence" value="ECO:0007669"/>
    <property type="project" value="TreeGrafter"/>
</dbReference>
<keyword evidence="3" id="KW-1185">Reference proteome</keyword>
<sequence length="489" mass="54470">MSETASSVATNSVAESKLGVASKTVTTAAHQLSKPGSREPTSRPTFDNDEFMAAAIGDTAWLKQSLRSGRDPSQYDRNGLAAIHLAALHGRLECLKLLVEKYKVDVNLPSSTGWRPVHLAINSRTGKRSLSCVQYLLDQGADASLVNEDDLTPAHQAAIEGSVKCLEALINSNAAIHLQDNKGHLPLDYAKIWGHRKCARILASESWRQGKNYQAGEMEKLKHLRTLKEDDDRDAEESQLAHKEFYGSLSFTNWLDEKGLQPKPIGPPLKRVSRPDIILKMGDSRTTKNMMYKANSMTQGKQRSPPRDQPRTSKPQQKGRVSDVLAKHKPNKKNVAQQRDGKHSPHVAFVNVPDGKTRPCMETAVIPDLPQDVVERVIEQKPSPHDRPLEFKCKNIIDAQHRRLFTGDVKTESEMYAHISDSLDSRLFPGNSRLLLETHASSRSGHSEESSGSGNIDVERVAKMMKELSKPPRFPPIEGHSYKYSFEVM</sequence>
<feature type="region of interest" description="Disordered" evidence="2">
    <location>
        <begin position="293"/>
        <end position="346"/>
    </location>
</feature>
<dbReference type="GO" id="GO:0060236">
    <property type="term" value="P:regulation of mitotic spindle organization"/>
    <property type="evidence" value="ECO:0007669"/>
    <property type="project" value="TreeGrafter"/>
</dbReference>
<dbReference type="PROSITE" id="PS50088">
    <property type="entry name" value="ANK_REPEAT"/>
    <property type="match status" value="3"/>
</dbReference>
<dbReference type="SMART" id="SM00248">
    <property type="entry name" value="ANK"/>
    <property type="match status" value="4"/>
</dbReference>
<dbReference type="Pfam" id="PF00023">
    <property type="entry name" value="Ank"/>
    <property type="match status" value="1"/>
</dbReference>